<evidence type="ECO:0000256" key="1">
    <source>
        <dbReference type="ARBA" id="ARBA00022729"/>
    </source>
</evidence>
<dbReference type="PROSITE" id="PS51257">
    <property type="entry name" value="PROKAR_LIPOPROTEIN"/>
    <property type="match status" value="1"/>
</dbReference>
<reference evidence="7 8" key="1">
    <citation type="submission" date="2020-08" db="EMBL/GenBank/DDBJ databases">
        <title>Genomic Encyclopedia of Type Strains, Phase IV (KMG-IV): sequencing the most valuable type-strain genomes for metagenomic binning, comparative biology and taxonomic classification.</title>
        <authorList>
            <person name="Goeker M."/>
        </authorList>
    </citation>
    <scope>NUCLEOTIDE SEQUENCE [LARGE SCALE GENOMIC DNA]</scope>
    <source>
        <strain evidence="7 8">DSM 21793</strain>
    </source>
</reference>
<evidence type="ECO:0000313" key="8">
    <source>
        <dbReference type="Proteomes" id="UP000530564"/>
    </source>
</evidence>
<dbReference type="Pfam" id="PF09864">
    <property type="entry name" value="MliC"/>
    <property type="match status" value="1"/>
</dbReference>
<organism evidence="7 8">
    <name type="scientific">Phenylobacterium haematophilum</name>
    <dbReference type="NCBI Taxonomy" id="98513"/>
    <lineage>
        <taxon>Bacteria</taxon>
        <taxon>Pseudomonadati</taxon>
        <taxon>Pseudomonadota</taxon>
        <taxon>Alphaproteobacteria</taxon>
        <taxon>Caulobacterales</taxon>
        <taxon>Caulobacteraceae</taxon>
        <taxon>Phenylobacterium</taxon>
    </lineage>
</organism>
<keyword evidence="2" id="KW-0472">Membrane</keyword>
<keyword evidence="4" id="KW-0449">Lipoprotein</keyword>
<comment type="caution">
    <text evidence="7">The sequence shown here is derived from an EMBL/GenBank/DDBJ whole genome shotgun (WGS) entry which is preliminary data.</text>
</comment>
<evidence type="ECO:0000259" key="6">
    <source>
        <dbReference type="Pfam" id="PF09864"/>
    </source>
</evidence>
<keyword evidence="3" id="KW-0564">Palmitate</keyword>
<dbReference type="RefSeq" id="WP_183771297.1">
    <property type="nucleotide sequence ID" value="NZ_JACIDK010000002.1"/>
</dbReference>
<evidence type="ECO:0000313" key="7">
    <source>
        <dbReference type="EMBL" id="MBB3890858.1"/>
    </source>
</evidence>
<dbReference type="Proteomes" id="UP000530564">
    <property type="component" value="Unassembled WGS sequence"/>
</dbReference>
<dbReference type="InterPro" id="IPR018660">
    <property type="entry name" value="MliC"/>
</dbReference>
<feature type="chain" id="PRO_5032327049" evidence="5">
    <location>
        <begin position="21"/>
        <end position="103"/>
    </location>
</feature>
<feature type="signal peptide" evidence="5">
    <location>
        <begin position="1"/>
        <end position="20"/>
    </location>
</feature>
<keyword evidence="8" id="KW-1185">Reference proteome</keyword>
<evidence type="ECO:0000256" key="3">
    <source>
        <dbReference type="ARBA" id="ARBA00023139"/>
    </source>
</evidence>
<sequence>MRRVMLAIGAALVLAGCASTAPMDATDAPQTYVCAGGRSFTAAYDLAGDKAVVRAGDRTYSLPHVRSASGAKYARGGVELFSKGDTAMLTGVPGESYRDCKTG</sequence>
<keyword evidence="1 5" id="KW-0732">Signal</keyword>
<dbReference type="SUPFAM" id="SSF141488">
    <property type="entry name" value="YdhA-like"/>
    <property type="match status" value="1"/>
</dbReference>
<evidence type="ECO:0000256" key="2">
    <source>
        <dbReference type="ARBA" id="ARBA00023136"/>
    </source>
</evidence>
<dbReference type="AlphaFoldDB" id="A0A839ZXN9"/>
<dbReference type="Gene3D" id="2.40.128.200">
    <property type="match status" value="1"/>
</dbReference>
<dbReference type="InterPro" id="IPR036328">
    <property type="entry name" value="MliC_sf"/>
</dbReference>
<evidence type="ECO:0000256" key="5">
    <source>
        <dbReference type="SAM" id="SignalP"/>
    </source>
</evidence>
<evidence type="ECO:0000256" key="4">
    <source>
        <dbReference type="ARBA" id="ARBA00023288"/>
    </source>
</evidence>
<proteinExistence type="predicted"/>
<gene>
    <name evidence="7" type="ORF">GGQ61_001575</name>
</gene>
<name>A0A839ZXN9_9CAUL</name>
<protein>
    <submittedName>
        <fullName evidence="7">Membrane-bound inhibitor of C-type lysozyme</fullName>
    </submittedName>
</protein>
<accession>A0A839ZXN9</accession>
<dbReference type="EMBL" id="JACIDK010000002">
    <property type="protein sequence ID" value="MBB3890858.1"/>
    <property type="molecule type" value="Genomic_DNA"/>
</dbReference>
<feature type="domain" description="C-type lysozyme inhibitor" evidence="6">
    <location>
        <begin position="32"/>
        <end position="90"/>
    </location>
</feature>